<dbReference type="PANTHER" id="PTHR10131">
    <property type="entry name" value="TNF RECEPTOR ASSOCIATED FACTOR"/>
    <property type="match status" value="1"/>
</dbReference>
<keyword evidence="5" id="KW-0175">Coiled coil</keyword>
<dbReference type="GO" id="GO:0008270">
    <property type="term" value="F:zinc ion binding"/>
    <property type="evidence" value="ECO:0007669"/>
    <property type="project" value="UniProtKB-KW"/>
</dbReference>
<dbReference type="Proteomes" id="UP000001449">
    <property type="component" value="Chromosome 9"/>
</dbReference>
<protein>
    <recommendedName>
        <fullName evidence="6">TRAF-type domain-containing protein</fullName>
    </recommendedName>
</protein>
<reference evidence="7 8" key="2">
    <citation type="journal article" date="2008" name="Nature">
        <title>The Phaeodactylum genome reveals the evolutionary history of diatom genomes.</title>
        <authorList>
            <person name="Bowler C."/>
            <person name="Allen A.E."/>
            <person name="Badger J.H."/>
            <person name="Grimwood J."/>
            <person name="Jabbari K."/>
            <person name="Kuo A."/>
            <person name="Maheswari U."/>
            <person name="Martens C."/>
            <person name="Maumus F."/>
            <person name="Otillar R.P."/>
            <person name="Rayko E."/>
            <person name="Salamov A."/>
            <person name="Vandepoele K."/>
            <person name="Beszteri B."/>
            <person name="Gruber A."/>
            <person name="Heijde M."/>
            <person name="Katinka M."/>
            <person name="Mock T."/>
            <person name="Valentin K."/>
            <person name="Verret F."/>
            <person name="Berges J.A."/>
            <person name="Brownlee C."/>
            <person name="Cadoret J.P."/>
            <person name="Chiovitti A."/>
            <person name="Choi C.J."/>
            <person name="Coesel S."/>
            <person name="De Martino A."/>
            <person name="Detter J.C."/>
            <person name="Durkin C."/>
            <person name="Falciatore A."/>
            <person name="Fournet J."/>
            <person name="Haruta M."/>
            <person name="Huysman M.J."/>
            <person name="Jenkins B.D."/>
            <person name="Jiroutova K."/>
            <person name="Jorgensen R.E."/>
            <person name="Joubert Y."/>
            <person name="Kaplan A."/>
            <person name="Kroger N."/>
            <person name="Kroth P.G."/>
            <person name="La Roche J."/>
            <person name="Lindquist E."/>
            <person name="Lommer M."/>
            <person name="Martin-Jezequel V."/>
            <person name="Lopez P.J."/>
            <person name="Lucas S."/>
            <person name="Mangogna M."/>
            <person name="McGinnis K."/>
            <person name="Medlin L.K."/>
            <person name="Montsant A."/>
            <person name="Oudot-Le Secq M.P."/>
            <person name="Napoli C."/>
            <person name="Obornik M."/>
            <person name="Parker M.S."/>
            <person name="Petit J.L."/>
            <person name="Porcel B.M."/>
            <person name="Poulsen N."/>
            <person name="Robison M."/>
            <person name="Rychlewski L."/>
            <person name="Rynearson T.A."/>
            <person name="Schmutz J."/>
            <person name="Shapiro H."/>
            <person name="Siaut M."/>
            <person name="Stanley M."/>
            <person name="Sussman M.R."/>
            <person name="Taylor A.R."/>
            <person name="Vardi A."/>
            <person name="von Dassow P."/>
            <person name="Vyverman W."/>
            <person name="Willis A."/>
            <person name="Wyrwicz L.S."/>
            <person name="Rokhsar D.S."/>
            <person name="Weissenbach J."/>
            <person name="Armbrust E.V."/>
            <person name="Green B.R."/>
            <person name="Van de Peer Y."/>
            <person name="Grigoriev I.V."/>
        </authorList>
    </citation>
    <scope>NUCLEOTIDE SEQUENCE [LARGE SCALE GENOMIC DNA]</scope>
    <source>
        <strain evidence="7 8">CCMP1335</strain>
    </source>
</reference>
<dbReference type="SUPFAM" id="SSF49599">
    <property type="entry name" value="TRAF domain-like"/>
    <property type="match status" value="1"/>
</dbReference>
<proteinExistence type="predicted"/>
<keyword evidence="8" id="KW-1185">Reference proteome</keyword>
<keyword evidence="3 4" id="KW-0862">Zinc</keyword>
<dbReference type="InParanoid" id="B8C840"/>
<dbReference type="AlphaFoldDB" id="B8C840"/>
<dbReference type="PANTHER" id="PTHR10131:SF94">
    <property type="entry name" value="TNF RECEPTOR-ASSOCIATED FACTOR 4"/>
    <property type="match status" value="1"/>
</dbReference>
<evidence type="ECO:0000313" key="8">
    <source>
        <dbReference type="Proteomes" id="UP000001449"/>
    </source>
</evidence>
<feature type="zinc finger region" description="TRAF-type" evidence="4">
    <location>
        <begin position="25"/>
        <end position="72"/>
    </location>
</feature>
<reference evidence="7 8" key="1">
    <citation type="journal article" date="2004" name="Science">
        <title>The genome of the diatom Thalassiosira pseudonana: ecology, evolution, and metabolism.</title>
        <authorList>
            <person name="Armbrust E.V."/>
            <person name="Berges J.A."/>
            <person name="Bowler C."/>
            <person name="Green B.R."/>
            <person name="Martinez D."/>
            <person name="Putnam N.H."/>
            <person name="Zhou S."/>
            <person name="Allen A.E."/>
            <person name="Apt K.E."/>
            <person name="Bechner M."/>
            <person name="Brzezinski M.A."/>
            <person name="Chaal B.K."/>
            <person name="Chiovitti A."/>
            <person name="Davis A.K."/>
            <person name="Demarest M.S."/>
            <person name="Detter J.C."/>
            <person name="Glavina T."/>
            <person name="Goodstein D."/>
            <person name="Hadi M.Z."/>
            <person name="Hellsten U."/>
            <person name="Hildebrand M."/>
            <person name="Jenkins B.D."/>
            <person name="Jurka J."/>
            <person name="Kapitonov V.V."/>
            <person name="Kroger N."/>
            <person name="Lau W.W."/>
            <person name="Lane T.W."/>
            <person name="Larimer F.W."/>
            <person name="Lippmeier J.C."/>
            <person name="Lucas S."/>
            <person name="Medina M."/>
            <person name="Montsant A."/>
            <person name="Obornik M."/>
            <person name="Parker M.S."/>
            <person name="Palenik B."/>
            <person name="Pazour G.J."/>
            <person name="Richardson P.M."/>
            <person name="Rynearson T.A."/>
            <person name="Saito M.A."/>
            <person name="Schwartz D.C."/>
            <person name="Thamatrakoln K."/>
            <person name="Valentin K."/>
            <person name="Vardi A."/>
            <person name="Wilkerson F.P."/>
            <person name="Rokhsar D.S."/>
        </authorList>
    </citation>
    <scope>NUCLEOTIDE SEQUENCE [LARGE SCALE GENOMIC DNA]</scope>
    <source>
        <strain evidence="7 8">CCMP1335</strain>
    </source>
</reference>
<dbReference type="Pfam" id="PF02176">
    <property type="entry name" value="zf-TRAF"/>
    <property type="match status" value="1"/>
</dbReference>
<dbReference type="PROSITE" id="PS50145">
    <property type="entry name" value="ZF_TRAF"/>
    <property type="match status" value="1"/>
</dbReference>
<name>B8C840_THAPS</name>
<feature type="domain" description="TRAF-type" evidence="6">
    <location>
        <begin position="25"/>
        <end position="72"/>
    </location>
</feature>
<evidence type="ECO:0000256" key="5">
    <source>
        <dbReference type="SAM" id="Coils"/>
    </source>
</evidence>
<dbReference type="EMBL" id="CM000645">
    <property type="protein sequence ID" value="EED90216.1"/>
    <property type="molecule type" value="Genomic_DNA"/>
</dbReference>
<dbReference type="KEGG" id="tps:THAPSDRAFT_263528"/>
<evidence type="ECO:0000259" key="6">
    <source>
        <dbReference type="PROSITE" id="PS50145"/>
    </source>
</evidence>
<evidence type="ECO:0000256" key="2">
    <source>
        <dbReference type="ARBA" id="ARBA00022771"/>
    </source>
</evidence>
<organism evidence="7 8">
    <name type="scientific">Thalassiosira pseudonana</name>
    <name type="common">Marine diatom</name>
    <name type="synonym">Cyclotella nana</name>
    <dbReference type="NCBI Taxonomy" id="35128"/>
    <lineage>
        <taxon>Eukaryota</taxon>
        <taxon>Sar</taxon>
        <taxon>Stramenopiles</taxon>
        <taxon>Ochrophyta</taxon>
        <taxon>Bacillariophyta</taxon>
        <taxon>Coscinodiscophyceae</taxon>
        <taxon>Thalassiosirophycidae</taxon>
        <taxon>Thalassiosirales</taxon>
        <taxon>Thalassiosiraceae</taxon>
        <taxon>Thalassiosira</taxon>
    </lineage>
</organism>
<dbReference type="InterPro" id="IPR001293">
    <property type="entry name" value="Znf_TRAF"/>
</dbReference>
<gene>
    <name evidence="7" type="ORF">THAPSDRAFT_263528</name>
</gene>
<dbReference type="GeneID" id="7449322"/>
<dbReference type="PaxDb" id="35128-Thaps263528"/>
<keyword evidence="1 4" id="KW-0479">Metal-binding</keyword>
<evidence type="ECO:0000256" key="1">
    <source>
        <dbReference type="ARBA" id="ARBA00022723"/>
    </source>
</evidence>
<feature type="coiled-coil region" evidence="5">
    <location>
        <begin position="99"/>
        <end position="133"/>
    </location>
</feature>
<dbReference type="InterPro" id="IPR013083">
    <property type="entry name" value="Znf_RING/FYVE/PHD"/>
</dbReference>
<accession>B8C840</accession>
<feature type="non-terminal residue" evidence="7">
    <location>
        <position position="177"/>
    </location>
</feature>
<dbReference type="RefSeq" id="XP_002292241.1">
    <property type="nucleotide sequence ID" value="XM_002292205.1"/>
</dbReference>
<feature type="non-terminal residue" evidence="7">
    <location>
        <position position="1"/>
    </location>
</feature>
<evidence type="ECO:0000256" key="4">
    <source>
        <dbReference type="PROSITE-ProRule" id="PRU00207"/>
    </source>
</evidence>
<evidence type="ECO:0000313" key="7">
    <source>
        <dbReference type="EMBL" id="EED90216.1"/>
    </source>
</evidence>
<evidence type="ECO:0000256" key="3">
    <source>
        <dbReference type="ARBA" id="ARBA00022833"/>
    </source>
</evidence>
<dbReference type="eggNOG" id="ENOG502QSC3">
    <property type="taxonomic scope" value="Eukaryota"/>
</dbReference>
<sequence length="177" mass="20267">CAFRLVSCPNTNCPETFSFKYSQQHDEECGFKLLPCPSNCGMSIPRNEVHIHVRDKCVLRAAECPLACLGCTTVVQAQDVARHLNEHSDQHFLFVANRMMEYQTMIKKLNAKMQLLEEKNAKLELEIQGRTAQVSTKKDTDVHSNEVKKLTKRIGTLEGTCKTEFKKVEQDRRSHKK</sequence>
<dbReference type="HOGENOM" id="CLU_1521782_0_0_1"/>
<keyword evidence="2 4" id="KW-0863">Zinc-finger</keyword>
<dbReference type="Gene3D" id="3.30.40.10">
    <property type="entry name" value="Zinc/RING finger domain, C3HC4 (zinc finger)"/>
    <property type="match status" value="1"/>
</dbReference>